<accession>A0A1N6FV09</accession>
<evidence type="ECO:0000259" key="1">
    <source>
        <dbReference type="SMART" id="SM00382"/>
    </source>
</evidence>
<organism evidence="3 4">
    <name type="scientific">Vannielia litorea</name>
    <dbReference type="NCBI Taxonomy" id="1217970"/>
    <lineage>
        <taxon>Bacteria</taxon>
        <taxon>Pseudomonadati</taxon>
        <taxon>Pseudomonadota</taxon>
        <taxon>Alphaproteobacteria</taxon>
        <taxon>Rhodobacterales</taxon>
        <taxon>Paracoccaceae</taxon>
        <taxon>Vannielia</taxon>
    </lineage>
</organism>
<dbReference type="InterPro" id="IPR014819">
    <property type="entry name" value="PriCT_2"/>
</dbReference>
<dbReference type="InterPro" id="IPR003593">
    <property type="entry name" value="AAA+_ATPase"/>
</dbReference>
<feature type="domain" description="AAA+ ATPase" evidence="1">
    <location>
        <begin position="337"/>
        <end position="515"/>
    </location>
</feature>
<dbReference type="SUPFAM" id="SSF52540">
    <property type="entry name" value="P-loop containing nucleoside triphosphate hydrolases"/>
    <property type="match status" value="1"/>
</dbReference>
<reference evidence="4" key="1">
    <citation type="submission" date="2016-11" db="EMBL/GenBank/DDBJ databases">
        <authorList>
            <person name="Varghese N."/>
            <person name="Submissions S."/>
        </authorList>
    </citation>
    <scope>NUCLEOTIDE SEQUENCE [LARGE SCALE GENOMIC DNA]</scope>
    <source>
        <strain evidence="4">DSM 29440</strain>
    </source>
</reference>
<dbReference type="EMBL" id="FSRL01000001">
    <property type="protein sequence ID" value="SIN99083.1"/>
    <property type="molecule type" value="Genomic_DNA"/>
</dbReference>
<dbReference type="Pfam" id="PF09250">
    <property type="entry name" value="Prim-Pol"/>
    <property type="match status" value="1"/>
</dbReference>
<proteinExistence type="predicted"/>
<dbReference type="InterPro" id="IPR027417">
    <property type="entry name" value="P-loop_NTPase"/>
</dbReference>
<sequence length="667" mass="70731">MEQARTRTQNPETARKLARDGFKIFPCDPATKRPLVRWRDKATDDPVKVARWWSKWPDAMPGLPTGEANGLSVVDLDVGKGKDGLAAARAIGITPGDADLVVRTGGGGLHLFFEHVEGVTNSASAEGLDVRGEGGYVIAPGAVSRSGEYRCERGSLGAARLLGLSPFPSALRRRARPADEPSAPAGGHDIAELRDALRFIPNNGSYDEWVSTLMALHHGSAGSPDGLALALGWSAGHPGFSHAEVREKWRSFGKADGLLVTADSLFAEAKRHGWQGVDADDFDDLPDEVEAPSDEIAALLDMTPEKPAAKDGLTFLSPADCAASNPRPYVIKGLIAKRDVGCIVGAPGVGKSVLAPALGYAVAQGREAHGRRTKAGGVFYVAAEDEHGMRGRVTALKAEHGDAPNFTLVGGVSDLLNPEAGAKWAAQVRTLAKAVKEKRPTLIVIDTLAMAFPGLEENSAEGMGRVVAVARALTKWGAAVILVHHDTKDGQQGLPRGHSLLNGALDVSIHLRKGESGVVTGRLTKNRNGSCDGDLAFRIRGEEIGTDEDGDPITTALCDPCDPAPGGSTPRLKPTEAAALGLIMEMVGEGESVSRDEWLARAASPDELRVTTAEDADNRRRAARRILGRLADKEHVTISDGHIRLTQIGGDDWFDDLEEDEADHADE</sequence>
<dbReference type="Pfam" id="PF13481">
    <property type="entry name" value="AAA_25"/>
    <property type="match status" value="1"/>
</dbReference>
<feature type="domain" description="DNA primase/polymerase bifunctional N-terminal" evidence="2">
    <location>
        <begin position="14"/>
        <end position="197"/>
    </location>
</feature>
<dbReference type="RefSeq" id="WP_074256056.1">
    <property type="nucleotide sequence ID" value="NZ_FSRL01000001.1"/>
</dbReference>
<dbReference type="AlphaFoldDB" id="A0A1N6FV09"/>
<gene>
    <name evidence="3" type="ORF">SAMN05444002_1980</name>
</gene>
<dbReference type="SMART" id="SM00382">
    <property type="entry name" value="AAA"/>
    <property type="match status" value="1"/>
</dbReference>
<dbReference type="SMART" id="SM00943">
    <property type="entry name" value="Prim-Pol"/>
    <property type="match status" value="1"/>
</dbReference>
<protein>
    <submittedName>
        <fullName evidence="3">Primase C terminal 2 (PriCT-2)</fullName>
    </submittedName>
</protein>
<evidence type="ECO:0000259" key="2">
    <source>
        <dbReference type="SMART" id="SM00943"/>
    </source>
</evidence>
<dbReference type="Gene3D" id="3.40.50.300">
    <property type="entry name" value="P-loop containing nucleotide triphosphate hydrolases"/>
    <property type="match status" value="1"/>
</dbReference>
<dbReference type="CDD" id="cd04859">
    <property type="entry name" value="Prim_Pol"/>
    <property type="match status" value="1"/>
</dbReference>
<dbReference type="STRING" id="1217970.SAMN05444002_1980"/>
<evidence type="ECO:0000313" key="4">
    <source>
        <dbReference type="Proteomes" id="UP000184932"/>
    </source>
</evidence>
<dbReference type="GO" id="GO:0016817">
    <property type="term" value="F:hydrolase activity, acting on acid anhydrides"/>
    <property type="evidence" value="ECO:0007669"/>
    <property type="project" value="InterPro"/>
</dbReference>
<dbReference type="OrthoDB" id="9067983at2"/>
<dbReference type="Proteomes" id="UP000184932">
    <property type="component" value="Unassembled WGS sequence"/>
</dbReference>
<evidence type="ECO:0000313" key="3">
    <source>
        <dbReference type="EMBL" id="SIN99083.1"/>
    </source>
</evidence>
<dbReference type="SUPFAM" id="SSF56747">
    <property type="entry name" value="Prim-pol domain"/>
    <property type="match status" value="1"/>
</dbReference>
<dbReference type="InterPro" id="IPR015330">
    <property type="entry name" value="DNA_primase/pol_bifunc_N"/>
</dbReference>
<name>A0A1N6FV09_9RHOB</name>
<dbReference type="Pfam" id="PF08707">
    <property type="entry name" value="PriCT_2"/>
    <property type="match status" value="1"/>
</dbReference>
<keyword evidence="4" id="KW-1185">Reference proteome</keyword>